<organism evidence="1">
    <name type="scientific">Corethron hystrix</name>
    <dbReference type="NCBI Taxonomy" id="216773"/>
    <lineage>
        <taxon>Eukaryota</taxon>
        <taxon>Sar</taxon>
        <taxon>Stramenopiles</taxon>
        <taxon>Ochrophyta</taxon>
        <taxon>Bacillariophyta</taxon>
        <taxon>Coscinodiscophyceae</taxon>
        <taxon>Corethrophycidae</taxon>
        <taxon>Corethrales</taxon>
        <taxon>Corethraceae</taxon>
        <taxon>Corethron</taxon>
    </lineage>
</organism>
<accession>A0A7S1G166</accession>
<dbReference type="AlphaFoldDB" id="A0A7S1G166"/>
<protein>
    <submittedName>
        <fullName evidence="1">Uncharacterized protein</fullName>
    </submittedName>
</protein>
<sequence length="239" mass="27908">MRREDLSKFNKLSFYYCSNNMICRLFPTPSSRSCIMHGVVPLSYRHNSKQIKTFLFFCNQQKKELLITAGLWSDINEEIEVFNEEGGADSKVDALPVSTLFPEKAELVVCPGISLDFITSYQNNIEKRRAGFKHVVRMAIKRYAEVITKNPSKWSYDHNVCGVVMKNNVDMWLCQRIPVENADVLDEFTFWRVSCSREMKCDEYLCDNCDQQKYRLYRKLDKAADIRSGNLKSKTNNRF</sequence>
<proteinExistence type="predicted"/>
<reference evidence="1" key="1">
    <citation type="submission" date="2021-01" db="EMBL/GenBank/DDBJ databases">
        <authorList>
            <person name="Corre E."/>
            <person name="Pelletier E."/>
            <person name="Niang G."/>
            <person name="Scheremetjew M."/>
            <person name="Finn R."/>
            <person name="Kale V."/>
            <person name="Holt S."/>
            <person name="Cochrane G."/>
            <person name="Meng A."/>
            <person name="Brown T."/>
            <person name="Cohen L."/>
        </authorList>
    </citation>
    <scope>NUCLEOTIDE SEQUENCE</scope>
    <source>
        <strain evidence="1">308</strain>
    </source>
</reference>
<name>A0A7S1G166_9STRA</name>
<evidence type="ECO:0000313" key="1">
    <source>
        <dbReference type="EMBL" id="CAD8900819.1"/>
    </source>
</evidence>
<gene>
    <name evidence="1" type="ORF">CHYS00102_LOCUS28036</name>
</gene>
<dbReference type="EMBL" id="HBFR01038432">
    <property type="protein sequence ID" value="CAD8900819.1"/>
    <property type="molecule type" value="Transcribed_RNA"/>
</dbReference>